<keyword evidence="9" id="KW-0325">Glycoprotein</keyword>
<dbReference type="FunFam" id="1.10.287.70:FF:000172">
    <property type="entry name" value="Glutamate receptor"/>
    <property type="match status" value="1"/>
</dbReference>
<keyword evidence="11" id="KW-0407">Ion channel</keyword>
<keyword evidence="7 13" id="KW-0472">Membrane</keyword>
<evidence type="ECO:0000256" key="13">
    <source>
        <dbReference type="SAM" id="Phobius"/>
    </source>
</evidence>
<evidence type="ECO:0000256" key="1">
    <source>
        <dbReference type="ARBA" id="ARBA00004141"/>
    </source>
</evidence>
<name>A0AAV6NIZ6_9ROSI</name>
<dbReference type="GO" id="GO:0016020">
    <property type="term" value="C:membrane"/>
    <property type="evidence" value="ECO:0007669"/>
    <property type="project" value="UniProtKB-SubCell"/>
</dbReference>
<dbReference type="InterPro" id="IPR001320">
    <property type="entry name" value="Iontro_rcpt_C"/>
</dbReference>
<keyword evidence="6" id="KW-0406">Ion transport</keyword>
<keyword evidence="4 13" id="KW-0812">Transmembrane</keyword>
<dbReference type="PANTHER" id="PTHR34836:SF1">
    <property type="entry name" value="OS09G0428600 PROTEIN"/>
    <property type="match status" value="1"/>
</dbReference>
<evidence type="ECO:0000256" key="9">
    <source>
        <dbReference type="ARBA" id="ARBA00023180"/>
    </source>
</evidence>
<protein>
    <submittedName>
        <fullName evidence="16">Glutamate receptor 2.7</fullName>
    </submittedName>
</protein>
<evidence type="ECO:0000256" key="14">
    <source>
        <dbReference type="SAM" id="SignalP"/>
    </source>
</evidence>
<keyword evidence="17" id="KW-1185">Reference proteome</keyword>
<evidence type="ECO:0000256" key="2">
    <source>
        <dbReference type="ARBA" id="ARBA00011095"/>
    </source>
</evidence>
<evidence type="ECO:0000256" key="11">
    <source>
        <dbReference type="ARBA" id="ARBA00023303"/>
    </source>
</evidence>
<reference evidence="16 17" key="1">
    <citation type="journal article" date="2021" name="Hortic Res">
        <title>The domestication of Cucurbita argyrosperma as revealed by the genome of its wild relative.</title>
        <authorList>
            <person name="Barrera-Redondo J."/>
            <person name="Sanchez-de la Vega G."/>
            <person name="Aguirre-Liguori J.A."/>
            <person name="Castellanos-Morales G."/>
            <person name="Gutierrez-Guerrero Y.T."/>
            <person name="Aguirre-Dugua X."/>
            <person name="Aguirre-Planter E."/>
            <person name="Tenaillon M.I."/>
            <person name="Lira-Saade R."/>
            <person name="Eguiarte L.E."/>
        </authorList>
    </citation>
    <scope>NUCLEOTIDE SEQUENCE [LARGE SCALE GENOMIC DNA]</scope>
    <source>
        <strain evidence="16">JBR-2021</strain>
    </source>
</reference>
<comment type="subcellular location">
    <subcellularLocation>
        <location evidence="1">Membrane</location>
        <topology evidence="1">Multi-pass membrane protein</topology>
    </subcellularLocation>
</comment>
<feature type="transmembrane region" description="Helical" evidence="13">
    <location>
        <begin position="1367"/>
        <end position="1386"/>
    </location>
</feature>
<evidence type="ECO:0000256" key="4">
    <source>
        <dbReference type="ARBA" id="ARBA00022692"/>
    </source>
</evidence>
<dbReference type="GO" id="GO:0015276">
    <property type="term" value="F:ligand-gated monoatomic ion channel activity"/>
    <property type="evidence" value="ECO:0007669"/>
    <property type="project" value="InterPro"/>
</dbReference>
<proteinExistence type="predicted"/>
<dbReference type="PANTHER" id="PTHR34836">
    <property type="entry name" value="OS06G0188250 PROTEIN"/>
    <property type="match status" value="1"/>
</dbReference>
<sequence length="1436" mass="161761">MFPSLYFFCLVGFLVLDGLCSTPQTNETHLRCSGDHPKRAVKMGVIADNSSRVGREQIVAIHMAFKQYPLFSNSCHKVEFLLEDSPNNSAQAVATALNLITHKRVKAMIGTLTREEVSSIFELHKASKNIPIISLSSASIVPPPTKQIPTSFLQMANDITHQIRCLAAIVGEFRWQRVTALYEDRNDDFTTNNMAILKLLSDSLRDVNSEIENHIAFSLSDPKHITEEKLMNLSSNSNRVYVLVQSSVEFATLLFKKAKELNMMTKGYVWIVGDEMANLLDSLDSSDFHNLQGVIGCKIYFDDRTPCFKKFKTKFRRNYLSEFPEEGGEGDPSIFALRAYDAYRAIASSMDELQGNQWPQRVVESKFEGLSGAVGFKNGILSHVPTFQIINVFGKSYKEIAFWSTRFGFSDMLNQQTNIPNDAVNLSTLVLWPGNARRVPKGWDIMSPKKALRIGVPTTAAFQEFVRVDHNHHISGFSINVFQKVAENLKLPYEFVPRNISYDDLLKEVNKKEFDGAVGDFGIFADRFKYVDFSEPYLENSAVMIVKEKPLKWTRTWLFMRAFTAPMWLLMLSMHVFVSSAIWLVERKHNDALKGIGNMLWFSVSVVFYLHREPVKSGLARLVLGPWLFTILIVTASFTASLSSMMTISRSQPSILDIETLKLQNATVGCNKGSVMKRALSEVMQFHVENIKEIPSVDLFPNALESGDIQAAFMSAPHAKVFLAKHCKGYTKVTIFKLVGMGFAFPKGSPLTVDVSASIAELIERREMPDLKTTLLSTFNCSSNYDDPDGPGLGPEPFAAVGFVLLDGSSTEAKTNETHETHLRCDSNNPKRGVRMGVIADNSSRVGREQIVAIQMASKHYRFLNSCHSVELLLVTSPDNSAHATAAAFDLTTNKEVEAMFGTLTREEVSSIFELHKASMNIAIMSLRSASLVPPPTNPIQTSSFIQMGNDITHQLQCIAAIVGKFQWQRVTALYEQRNNDFTTNLAILKLLSDSLRDANSEIENHISFSLSDPKLLIEEKLMNLSSNSNRVFILVQSSMELATLLFKKATKLNMMTNGYVWIVADEMANLLDSLDSSVFHNLQGVIGCKINYGERRRSFKKFKTQFRRDYLSEFPEEEGQGEPSIFALRAYDAYWAIASTMDKLQGNEWAQKVVESKFEGVSGVVSFKNGILSQLPIFQIINVVGKSYREIAYWSPEFGFCDKLPQQTRAGNVTIDSWGLVVWPGNGRRVPRGWDFRYGKKVLKLGVPTTATFLDMVHVNYNHTDGAPPHIAGYSISVFKAVAHNLPYFLPYELVPYNGTYDSLMQKVEKKEFDGAIGDFGIVAHRLQHVEFSEPYLENAVVMIVKEKPLEWTQLWLFMKAFNAEMWLIMLSMHIFVSSVIWLIEREHNDALRGFGNMLWFSVSVLFLCPWRTNKEWIGSIGVGAMAIRHPHNNI</sequence>
<evidence type="ECO:0000256" key="6">
    <source>
        <dbReference type="ARBA" id="ARBA00023065"/>
    </source>
</evidence>
<accession>A0AAV6NIZ6</accession>
<dbReference type="Pfam" id="PF00497">
    <property type="entry name" value="SBP_bac_3"/>
    <property type="match status" value="2"/>
</dbReference>
<feature type="chain" id="PRO_5044000540" evidence="14">
    <location>
        <begin position="22"/>
        <end position="1436"/>
    </location>
</feature>
<feature type="non-terminal residue" evidence="16">
    <location>
        <position position="1"/>
    </location>
</feature>
<feature type="domain" description="Ionotropic glutamate receptor C-terminal" evidence="15">
    <location>
        <begin position="453"/>
        <end position="778"/>
    </location>
</feature>
<comment type="function">
    <text evidence="12">Glutamate-gated receptor that probably acts as a non-selective cation channel. May be involved in light-signal transduction and calcium homeostasis via the regulation of calcium influx into cells.</text>
</comment>
<evidence type="ECO:0000256" key="3">
    <source>
        <dbReference type="ARBA" id="ARBA00022448"/>
    </source>
</evidence>
<evidence type="ECO:0000256" key="8">
    <source>
        <dbReference type="ARBA" id="ARBA00023170"/>
    </source>
</evidence>
<dbReference type="InterPro" id="IPR044440">
    <property type="entry name" value="GABAb_receptor_plant_PBP1"/>
</dbReference>
<keyword evidence="3" id="KW-0813">Transport</keyword>
<evidence type="ECO:0000313" key="16">
    <source>
        <dbReference type="EMBL" id="KAG6598370.1"/>
    </source>
</evidence>
<keyword evidence="14" id="KW-0732">Signal</keyword>
<evidence type="ECO:0000256" key="7">
    <source>
        <dbReference type="ARBA" id="ARBA00023136"/>
    </source>
</evidence>
<evidence type="ECO:0000313" key="17">
    <source>
        <dbReference type="Proteomes" id="UP000685013"/>
    </source>
</evidence>
<dbReference type="Pfam" id="PF01094">
    <property type="entry name" value="ANF_receptor"/>
    <property type="match status" value="2"/>
</dbReference>
<dbReference type="CDD" id="cd19990">
    <property type="entry name" value="PBP1_GABAb_receptor_plant"/>
    <property type="match status" value="2"/>
</dbReference>
<evidence type="ECO:0000259" key="15">
    <source>
        <dbReference type="SMART" id="SM00079"/>
    </source>
</evidence>
<gene>
    <name evidence="16" type="primary">GLR2.7</name>
    <name evidence="16" type="ORF">SDJN03_08148</name>
</gene>
<feature type="transmembrane region" description="Helical" evidence="13">
    <location>
        <begin position="565"/>
        <end position="585"/>
    </location>
</feature>
<feature type="signal peptide" evidence="14">
    <location>
        <begin position="1"/>
        <end position="21"/>
    </location>
</feature>
<organism evidence="16 17">
    <name type="scientific">Cucurbita argyrosperma subsp. sororia</name>
    <dbReference type="NCBI Taxonomy" id="37648"/>
    <lineage>
        <taxon>Eukaryota</taxon>
        <taxon>Viridiplantae</taxon>
        <taxon>Streptophyta</taxon>
        <taxon>Embryophyta</taxon>
        <taxon>Tracheophyta</taxon>
        <taxon>Spermatophyta</taxon>
        <taxon>Magnoliopsida</taxon>
        <taxon>eudicotyledons</taxon>
        <taxon>Gunneridae</taxon>
        <taxon>Pentapetalae</taxon>
        <taxon>rosids</taxon>
        <taxon>fabids</taxon>
        <taxon>Cucurbitales</taxon>
        <taxon>Cucurbitaceae</taxon>
        <taxon>Cucurbiteae</taxon>
        <taxon>Cucurbita</taxon>
    </lineage>
</organism>
<feature type="transmembrane region" description="Helical" evidence="13">
    <location>
        <begin position="622"/>
        <end position="642"/>
    </location>
</feature>
<evidence type="ECO:0000256" key="5">
    <source>
        <dbReference type="ARBA" id="ARBA00022989"/>
    </source>
</evidence>
<keyword evidence="8 16" id="KW-0675">Receptor</keyword>
<dbReference type="InterPro" id="IPR001638">
    <property type="entry name" value="Solute-binding_3/MltF_N"/>
</dbReference>
<keyword evidence="5 13" id="KW-1133">Transmembrane helix</keyword>
<dbReference type="InterPro" id="IPR015683">
    <property type="entry name" value="Ionotropic_Glu_rcpt"/>
</dbReference>
<dbReference type="InterPro" id="IPR001828">
    <property type="entry name" value="ANF_lig-bd_rcpt"/>
</dbReference>
<dbReference type="FunFam" id="3.40.50.2300:FF:000188">
    <property type="entry name" value="Glutamate receptor"/>
    <property type="match status" value="1"/>
</dbReference>
<evidence type="ECO:0000256" key="12">
    <source>
        <dbReference type="ARBA" id="ARBA00049638"/>
    </source>
</evidence>
<dbReference type="Pfam" id="PF00060">
    <property type="entry name" value="Lig_chan"/>
    <property type="match status" value="1"/>
</dbReference>
<keyword evidence="10" id="KW-1071">Ligand-gated ion channel</keyword>
<dbReference type="SMART" id="SM00079">
    <property type="entry name" value="PBPe"/>
    <property type="match status" value="1"/>
</dbReference>
<comment type="caution">
    <text evidence="16">The sequence shown here is derived from an EMBL/GenBank/DDBJ whole genome shotgun (WGS) entry which is preliminary data.</text>
</comment>
<dbReference type="Proteomes" id="UP000685013">
    <property type="component" value="Chromosome 5"/>
</dbReference>
<evidence type="ECO:0000256" key="10">
    <source>
        <dbReference type="ARBA" id="ARBA00023286"/>
    </source>
</evidence>
<dbReference type="EMBL" id="JAGKQH010000005">
    <property type="protein sequence ID" value="KAG6598370.1"/>
    <property type="molecule type" value="Genomic_DNA"/>
</dbReference>
<comment type="subunit">
    <text evidence="2">May form heteromers.</text>
</comment>